<dbReference type="InterPro" id="IPR051533">
    <property type="entry name" value="WaaL-like"/>
</dbReference>
<dbReference type="Pfam" id="PF04932">
    <property type="entry name" value="Wzy_C"/>
    <property type="match status" value="1"/>
</dbReference>
<dbReference type="GO" id="GO:0016874">
    <property type="term" value="F:ligase activity"/>
    <property type="evidence" value="ECO:0007669"/>
    <property type="project" value="UniProtKB-KW"/>
</dbReference>
<dbReference type="GO" id="GO:0016020">
    <property type="term" value="C:membrane"/>
    <property type="evidence" value="ECO:0007669"/>
    <property type="project" value="UniProtKB-SubCell"/>
</dbReference>
<evidence type="ECO:0000256" key="1">
    <source>
        <dbReference type="ARBA" id="ARBA00004141"/>
    </source>
</evidence>
<evidence type="ECO:0000313" key="7">
    <source>
        <dbReference type="EMBL" id="PSU28618.1"/>
    </source>
</evidence>
<accession>A0A2T3IJU5</accession>
<dbReference type="AlphaFoldDB" id="A0A2T3IJU5"/>
<feature type="transmembrane region" description="Helical" evidence="5">
    <location>
        <begin position="153"/>
        <end position="171"/>
    </location>
</feature>
<name>A0A2T3IJU5_9GAMM</name>
<feature type="domain" description="O-antigen ligase-related" evidence="6">
    <location>
        <begin position="185"/>
        <end position="339"/>
    </location>
</feature>
<feature type="transmembrane region" description="Helical" evidence="5">
    <location>
        <begin position="41"/>
        <end position="59"/>
    </location>
</feature>
<dbReference type="PANTHER" id="PTHR37422:SF17">
    <property type="entry name" value="O-ANTIGEN LIGASE"/>
    <property type="match status" value="1"/>
</dbReference>
<feature type="transmembrane region" description="Helical" evidence="5">
    <location>
        <begin position="224"/>
        <end position="241"/>
    </location>
</feature>
<evidence type="ECO:0000256" key="4">
    <source>
        <dbReference type="ARBA" id="ARBA00023136"/>
    </source>
</evidence>
<evidence type="ECO:0000313" key="8">
    <source>
        <dbReference type="Proteomes" id="UP000240254"/>
    </source>
</evidence>
<feature type="transmembrane region" description="Helical" evidence="5">
    <location>
        <begin position="201"/>
        <end position="217"/>
    </location>
</feature>
<dbReference type="Proteomes" id="UP000240254">
    <property type="component" value="Unassembled WGS sequence"/>
</dbReference>
<protein>
    <submittedName>
        <fullName evidence="7">Ligase</fullName>
    </submittedName>
</protein>
<feature type="transmembrane region" description="Helical" evidence="5">
    <location>
        <begin position="383"/>
        <end position="399"/>
    </location>
</feature>
<comment type="caution">
    <text evidence="7">The sequence shown here is derived from an EMBL/GenBank/DDBJ whole genome shotgun (WGS) entry which is preliminary data.</text>
</comment>
<keyword evidence="7" id="KW-0436">Ligase</keyword>
<evidence type="ECO:0000256" key="3">
    <source>
        <dbReference type="ARBA" id="ARBA00022989"/>
    </source>
</evidence>
<feature type="transmembrane region" description="Helical" evidence="5">
    <location>
        <begin position="121"/>
        <end position="141"/>
    </location>
</feature>
<dbReference type="EMBL" id="PYMK01000011">
    <property type="protein sequence ID" value="PSU28618.1"/>
    <property type="molecule type" value="Genomic_DNA"/>
</dbReference>
<feature type="transmembrane region" description="Helical" evidence="5">
    <location>
        <begin position="16"/>
        <end position="35"/>
    </location>
</feature>
<proteinExistence type="predicted"/>
<dbReference type="InterPro" id="IPR007016">
    <property type="entry name" value="O-antigen_ligase-rel_domated"/>
</dbReference>
<evidence type="ECO:0000256" key="2">
    <source>
        <dbReference type="ARBA" id="ARBA00022692"/>
    </source>
</evidence>
<keyword evidence="3 5" id="KW-1133">Transmembrane helix</keyword>
<reference evidence="7 8" key="1">
    <citation type="submission" date="2018-03" db="EMBL/GenBank/DDBJ databases">
        <title>Whole genome sequencing of Histamine producing bacteria.</title>
        <authorList>
            <person name="Butler K."/>
        </authorList>
    </citation>
    <scope>NUCLEOTIDE SEQUENCE [LARGE SCALE GENOMIC DNA]</scope>
    <source>
        <strain evidence="7 8">BS2</strain>
    </source>
</reference>
<feature type="transmembrane region" description="Helical" evidence="5">
    <location>
        <begin position="96"/>
        <end position="114"/>
    </location>
</feature>
<dbReference type="OrthoDB" id="6358855at2"/>
<keyword evidence="4 5" id="KW-0472">Membrane</keyword>
<feature type="transmembrane region" description="Helical" evidence="5">
    <location>
        <begin position="71"/>
        <end position="90"/>
    </location>
</feature>
<comment type="subcellular location">
    <subcellularLocation>
        <location evidence="1">Membrane</location>
        <topology evidence="1">Multi-pass membrane protein</topology>
    </subcellularLocation>
</comment>
<gene>
    <name evidence="7" type="ORF">CTM88_11405</name>
</gene>
<organism evidence="7 8">
    <name type="scientific">Photobacterium aquimaris</name>
    <dbReference type="NCBI Taxonomy" id="512643"/>
    <lineage>
        <taxon>Bacteria</taxon>
        <taxon>Pseudomonadati</taxon>
        <taxon>Pseudomonadota</taxon>
        <taxon>Gammaproteobacteria</taxon>
        <taxon>Vibrionales</taxon>
        <taxon>Vibrionaceae</taxon>
        <taxon>Photobacterium</taxon>
    </lineage>
</organism>
<evidence type="ECO:0000259" key="6">
    <source>
        <dbReference type="Pfam" id="PF04932"/>
    </source>
</evidence>
<evidence type="ECO:0000256" key="5">
    <source>
        <dbReference type="SAM" id="Phobius"/>
    </source>
</evidence>
<dbReference type="PANTHER" id="PTHR37422">
    <property type="entry name" value="TEICHURONIC ACID BIOSYNTHESIS PROTEIN TUAE"/>
    <property type="match status" value="1"/>
</dbReference>
<sequence>MMKNLIIENRMFKKHLINGLILLPFIWLSTGIYFTHNSDKTMVFMTIISIITSLTIFKFKVVKNNFKNNRFIWLLIIILSYNLFSYFYNGISSQEIRTLTASILLLGCFPYNILTKKNLSILTIIGTIFGFIGTCYFSKILHLQRDQWPVNAIPFSTIVATYLVFSLVLFLHTKSRKIKITMLMMFIINISSLILSETRGAILAASIAIIFILASELNLNKINLKVVAISIVVIFGMFFILKKPIDQRIDQTAVEYHKIESGNLTSSVGLRLQMWEIAPKLIENNIILGLGKEHLKKLDQLYFQGLISKQLYEAKTPHYHNQYIDKIIKTGLIGLILFLSLLIIPVFLLRKKNIICQQLSIGIIITFSIASLTDVPFNHGQTLFIYLLFIGFFYTSSLNKEKVK</sequence>
<keyword evidence="2 5" id="KW-0812">Transmembrane</keyword>
<feature type="transmembrane region" description="Helical" evidence="5">
    <location>
        <begin position="327"/>
        <end position="347"/>
    </location>
</feature>